<dbReference type="SUPFAM" id="SSF51069">
    <property type="entry name" value="Carbonic anhydrase"/>
    <property type="match status" value="1"/>
</dbReference>
<evidence type="ECO:0000256" key="2">
    <source>
        <dbReference type="ARBA" id="ARBA00004613"/>
    </source>
</evidence>
<comment type="catalytic activity">
    <reaction evidence="15">
        <text>hydrogencarbonate + H(+) = CO2 + H2O</text>
        <dbReference type="Rhea" id="RHEA:10748"/>
        <dbReference type="ChEBI" id="CHEBI:15377"/>
        <dbReference type="ChEBI" id="CHEBI:15378"/>
        <dbReference type="ChEBI" id="CHEBI:16526"/>
        <dbReference type="ChEBI" id="CHEBI:17544"/>
        <dbReference type="EC" id="4.2.1.1"/>
    </reaction>
</comment>
<dbReference type="EC" id="4.2.1.1" evidence="4"/>
<evidence type="ECO:0000256" key="3">
    <source>
        <dbReference type="ARBA" id="ARBA00010718"/>
    </source>
</evidence>
<comment type="cofactor">
    <cofactor evidence="1">
        <name>Zn(2+)</name>
        <dbReference type="ChEBI" id="CHEBI:29105"/>
    </cofactor>
</comment>
<dbReference type="GO" id="GO:0008270">
    <property type="term" value="F:zinc ion binding"/>
    <property type="evidence" value="ECO:0007669"/>
    <property type="project" value="InterPro"/>
</dbReference>
<keyword evidence="6" id="KW-0964">Secreted</keyword>
<evidence type="ECO:0000259" key="16">
    <source>
        <dbReference type="PROSITE" id="PS51144"/>
    </source>
</evidence>
<sequence length="98" mass="10981">MTNNGHTVQITLPPSMQMTDSEGIVYKANQLHMHWGGAFLELSGSEHTINGIRRVIEIHIVHFNSKYRTYEEAKSQANGLSVLAILIEQGTLCIKMTQ</sequence>
<evidence type="ECO:0000313" key="18">
    <source>
        <dbReference type="Proteomes" id="UP000001075"/>
    </source>
</evidence>
<dbReference type="PROSITE" id="PS51144">
    <property type="entry name" value="ALPHA_CA_2"/>
    <property type="match status" value="1"/>
</dbReference>
<evidence type="ECO:0000256" key="10">
    <source>
        <dbReference type="ARBA" id="ARBA00023180"/>
    </source>
</evidence>
<keyword evidence="10" id="KW-0325">Glycoprotein</keyword>
<accession>G3IN78</accession>
<dbReference type="EMBL" id="JH005552">
    <property type="protein sequence ID" value="EGW14650.1"/>
    <property type="molecule type" value="Genomic_DNA"/>
</dbReference>
<protein>
    <recommendedName>
        <fullName evidence="5">Carbonic anhydrase 6</fullName>
        <ecNumber evidence="4">4.2.1.1</ecNumber>
    </recommendedName>
    <alternativeName>
        <fullName evidence="13">Carbonate dehydratase VI</fullName>
    </alternativeName>
    <alternativeName>
        <fullName evidence="14">Carbonic anhydrase VI</fullName>
    </alternativeName>
</protein>
<organism evidence="17 18">
    <name type="scientific">Cricetulus griseus</name>
    <name type="common">Chinese hamster</name>
    <name type="synonym">Cricetulus barabensis griseus</name>
    <dbReference type="NCBI Taxonomy" id="10029"/>
    <lineage>
        <taxon>Eukaryota</taxon>
        <taxon>Metazoa</taxon>
        <taxon>Chordata</taxon>
        <taxon>Craniata</taxon>
        <taxon>Vertebrata</taxon>
        <taxon>Euteleostomi</taxon>
        <taxon>Mammalia</taxon>
        <taxon>Eutheria</taxon>
        <taxon>Euarchontoglires</taxon>
        <taxon>Glires</taxon>
        <taxon>Rodentia</taxon>
        <taxon>Myomorpha</taxon>
        <taxon>Muroidea</taxon>
        <taxon>Cricetidae</taxon>
        <taxon>Cricetinae</taxon>
        <taxon>Cricetulus</taxon>
    </lineage>
</organism>
<evidence type="ECO:0000256" key="11">
    <source>
        <dbReference type="ARBA" id="ARBA00023239"/>
    </source>
</evidence>
<evidence type="ECO:0000256" key="15">
    <source>
        <dbReference type="ARBA" id="ARBA00048348"/>
    </source>
</evidence>
<dbReference type="STRING" id="10029.G3IN78"/>
<name>G3IN78_CRIGR</name>
<evidence type="ECO:0000256" key="4">
    <source>
        <dbReference type="ARBA" id="ARBA00012925"/>
    </source>
</evidence>
<dbReference type="Gene3D" id="3.10.200.10">
    <property type="entry name" value="Alpha carbonic anhydrase"/>
    <property type="match status" value="1"/>
</dbReference>
<evidence type="ECO:0000256" key="1">
    <source>
        <dbReference type="ARBA" id="ARBA00001947"/>
    </source>
</evidence>
<dbReference type="eggNOG" id="KOG0382">
    <property type="taxonomic scope" value="Eukaryota"/>
</dbReference>
<comment type="function">
    <text evidence="12">Reversible hydration of carbon dioxide. Its role in saliva is unknown.</text>
</comment>
<evidence type="ECO:0000256" key="8">
    <source>
        <dbReference type="ARBA" id="ARBA00022833"/>
    </source>
</evidence>
<evidence type="ECO:0000256" key="12">
    <source>
        <dbReference type="ARBA" id="ARBA00025355"/>
    </source>
</evidence>
<evidence type="ECO:0000256" key="13">
    <source>
        <dbReference type="ARBA" id="ARBA00031549"/>
    </source>
</evidence>
<dbReference type="PANTHER" id="PTHR18952">
    <property type="entry name" value="CARBONIC ANHYDRASE"/>
    <property type="match status" value="1"/>
</dbReference>
<comment type="similarity">
    <text evidence="3">Belongs to the alpha-carbonic anhydrase family.</text>
</comment>
<keyword evidence="8" id="KW-0862">Zinc</keyword>
<dbReference type="GO" id="GO:0004089">
    <property type="term" value="F:carbonate dehydratase activity"/>
    <property type="evidence" value="ECO:0007669"/>
    <property type="project" value="UniProtKB-EC"/>
</dbReference>
<evidence type="ECO:0000313" key="17">
    <source>
        <dbReference type="EMBL" id="EGW14650.1"/>
    </source>
</evidence>
<proteinExistence type="inferred from homology"/>
<dbReference type="InParanoid" id="G3IN78"/>
<keyword evidence="7" id="KW-0479">Metal-binding</keyword>
<dbReference type="Pfam" id="PF00194">
    <property type="entry name" value="Carb_anhydrase"/>
    <property type="match status" value="1"/>
</dbReference>
<dbReference type="InterPro" id="IPR023561">
    <property type="entry name" value="Carbonic_anhydrase_a-class"/>
</dbReference>
<gene>
    <name evidence="17" type="ORF">I79_025390</name>
</gene>
<dbReference type="PANTHER" id="PTHR18952:SF110">
    <property type="entry name" value="CARBONIC ANHYDRASE 6"/>
    <property type="match status" value="1"/>
</dbReference>
<dbReference type="Proteomes" id="UP000001075">
    <property type="component" value="Unassembled WGS sequence"/>
</dbReference>
<evidence type="ECO:0000256" key="14">
    <source>
        <dbReference type="ARBA" id="ARBA00032196"/>
    </source>
</evidence>
<dbReference type="InterPro" id="IPR001148">
    <property type="entry name" value="CA_dom"/>
</dbReference>
<keyword evidence="9" id="KW-1015">Disulfide bond</keyword>
<comment type="subcellular location">
    <subcellularLocation>
        <location evidence="2">Secreted</location>
    </subcellularLocation>
</comment>
<evidence type="ECO:0000256" key="6">
    <source>
        <dbReference type="ARBA" id="ARBA00022525"/>
    </source>
</evidence>
<evidence type="ECO:0000256" key="9">
    <source>
        <dbReference type="ARBA" id="ARBA00023157"/>
    </source>
</evidence>
<feature type="domain" description="Alpha-carbonic anhydrase" evidence="16">
    <location>
        <begin position="1"/>
        <end position="98"/>
    </location>
</feature>
<keyword evidence="11" id="KW-0456">Lyase</keyword>
<dbReference type="PaxDb" id="10029-XP_007631731.1"/>
<dbReference type="GO" id="GO:0005615">
    <property type="term" value="C:extracellular space"/>
    <property type="evidence" value="ECO:0007669"/>
    <property type="project" value="TreeGrafter"/>
</dbReference>
<dbReference type="AlphaFoldDB" id="G3IN78"/>
<reference evidence="18" key="1">
    <citation type="journal article" date="2011" name="Nat. Biotechnol.">
        <title>The genomic sequence of the Chinese hamster ovary (CHO)-K1 cell line.</title>
        <authorList>
            <person name="Xu X."/>
            <person name="Nagarajan H."/>
            <person name="Lewis N.E."/>
            <person name="Pan S."/>
            <person name="Cai Z."/>
            <person name="Liu X."/>
            <person name="Chen W."/>
            <person name="Xie M."/>
            <person name="Wang W."/>
            <person name="Hammond S."/>
            <person name="Andersen M.R."/>
            <person name="Neff N."/>
            <person name="Passarelli B."/>
            <person name="Koh W."/>
            <person name="Fan H.C."/>
            <person name="Wang J."/>
            <person name="Gui Y."/>
            <person name="Lee K.H."/>
            <person name="Betenbaugh M.J."/>
            <person name="Quake S.R."/>
            <person name="Famili I."/>
            <person name="Palsson B.O."/>
            <person name="Wang J."/>
        </authorList>
    </citation>
    <scope>NUCLEOTIDE SEQUENCE [LARGE SCALE GENOMIC DNA]</scope>
    <source>
        <strain evidence="18">CHO K1 cell line</strain>
    </source>
</reference>
<evidence type="ECO:0000256" key="5">
    <source>
        <dbReference type="ARBA" id="ARBA00014200"/>
    </source>
</evidence>
<dbReference type="InterPro" id="IPR036398">
    <property type="entry name" value="CA_dom_sf"/>
</dbReference>
<evidence type="ECO:0000256" key="7">
    <source>
        <dbReference type="ARBA" id="ARBA00022723"/>
    </source>
</evidence>